<dbReference type="GO" id="GO:0005524">
    <property type="term" value="F:ATP binding"/>
    <property type="evidence" value="ECO:0007669"/>
    <property type="project" value="UniProtKB-UniRule"/>
</dbReference>
<comment type="pathway">
    <text evidence="1">Cofactor biosynthesis; thiamine diphosphate biosynthesis; thiamine diphosphate from thiamine phosphate: step 1/1.</text>
</comment>
<feature type="binding site" evidence="1">
    <location>
        <position position="39"/>
    </location>
    <ligand>
        <name>Mg(2+)</name>
        <dbReference type="ChEBI" id="CHEBI:18420"/>
        <label>4</label>
    </ligand>
</feature>
<feature type="binding site" evidence="1">
    <location>
        <begin position="131"/>
        <end position="132"/>
    </location>
    <ligand>
        <name>ATP</name>
        <dbReference type="ChEBI" id="CHEBI:30616"/>
    </ligand>
</feature>
<feature type="domain" description="PurM-like N-terminal" evidence="2">
    <location>
        <begin position="37"/>
        <end position="149"/>
    </location>
</feature>
<comment type="miscellaneous">
    <text evidence="1">Reaction mechanism of ThiL seems to utilize a direct, inline transfer of the gamma-phosphate of ATP to TMP rather than a phosphorylated enzyme intermediate.</text>
</comment>
<dbReference type="Pfam" id="PF02769">
    <property type="entry name" value="AIRS_C"/>
    <property type="match status" value="1"/>
</dbReference>
<dbReference type="PANTHER" id="PTHR30270:SF3">
    <property type="entry name" value="THIAMINE-MONOPHOSPHATE KINASE"/>
    <property type="match status" value="1"/>
</dbReference>
<sequence>MKDHTPVSEIGERSLISRLSGMLNCGCDPEVRIGAGGDDCAVIDISEEEYMVITTDMLHRKTDFPVQMTPWQIGWMSAAVNLSDVASMGARPVGFLSAMGFSKETDISFVEDISKGMDDCARFCGTSVIGGDIDTHDELTITGTALGKVKKSELLTRKGAKVGDVVCVTGFAGSAGAALHAIENGIDIPDSLLDKLLTPIPRIMDGMALAHSGAVTCMMDTSDGLAMSLYDLADLNEVGFRIDEDALPIQPEVSQYITSDETTLTELALYTGGDFELLFTVSPDMLEAAQSVCYLNVIGVVVERELGTGITCRNGQNLTINRKGYLQLGD</sequence>
<organism evidence="4 5">
    <name type="scientific">Methanolobus profundi</name>
    <dbReference type="NCBI Taxonomy" id="487685"/>
    <lineage>
        <taxon>Archaea</taxon>
        <taxon>Methanobacteriati</taxon>
        <taxon>Methanobacteriota</taxon>
        <taxon>Stenosarchaea group</taxon>
        <taxon>Methanomicrobia</taxon>
        <taxon>Methanosarcinales</taxon>
        <taxon>Methanosarcinaceae</taxon>
        <taxon>Methanolobus</taxon>
    </lineage>
</organism>
<comment type="catalytic activity">
    <reaction evidence="1">
        <text>thiamine phosphate + ATP = thiamine diphosphate + ADP</text>
        <dbReference type="Rhea" id="RHEA:15913"/>
        <dbReference type="ChEBI" id="CHEBI:30616"/>
        <dbReference type="ChEBI" id="CHEBI:37575"/>
        <dbReference type="ChEBI" id="CHEBI:58937"/>
        <dbReference type="ChEBI" id="CHEBI:456216"/>
        <dbReference type="EC" id="2.7.4.16"/>
    </reaction>
</comment>
<dbReference type="UniPathway" id="UPA00060">
    <property type="reaction ID" value="UER00142"/>
</dbReference>
<dbReference type="GO" id="GO:0009228">
    <property type="term" value="P:thiamine biosynthetic process"/>
    <property type="evidence" value="ECO:0007669"/>
    <property type="project" value="UniProtKB-KW"/>
</dbReference>
<evidence type="ECO:0000259" key="3">
    <source>
        <dbReference type="Pfam" id="PF02769"/>
    </source>
</evidence>
<evidence type="ECO:0000259" key="2">
    <source>
        <dbReference type="Pfam" id="PF00586"/>
    </source>
</evidence>
<evidence type="ECO:0000256" key="1">
    <source>
        <dbReference type="HAMAP-Rule" id="MF_02128"/>
    </source>
</evidence>
<feature type="binding site" evidence="1">
    <location>
        <position position="222"/>
    </location>
    <ligand>
        <name>ATP</name>
        <dbReference type="ChEBI" id="CHEBI:30616"/>
    </ligand>
</feature>
<feature type="binding site" evidence="1">
    <location>
        <position position="220"/>
    </location>
    <ligand>
        <name>Mg(2+)</name>
        <dbReference type="ChEBI" id="CHEBI:18420"/>
        <label>3</label>
    </ligand>
</feature>
<dbReference type="GO" id="GO:0009229">
    <property type="term" value="P:thiamine diphosphate biosynthetic process"/>
    <property type="evidence" value="ECO:0007669"/>
    <property type="project" value="UniProtKB-UniRule"/>
</dbReference>
<dbReference type="InterPro" id="IPR006283">
    <property type="entry name" value="ThiL-like"/>
</dbReference>
<comment type="similarity">
    <text evidence="1">Belongs to the thiamine-monophosphate kinase family.</text>
</comment>
<dbReference type="Pfam" id="PF00586">
    <property type="entry name" value="AIRS"/>
    <property type="match status" value="1"/>
</dbReference>
<feature type="binding site" evidence="1">
    <location>
        <position position="55"/>
    </location>
    <ligand>
        <name>Mg(2+)</name>
        <dbReference type="ChEBI" id="CHEBI:18420"/>
        <label>1</label>
    </ligand>
</feature>
<feature type="binding site" evidence="1">
    <location>
        <position position="84"/>
    </location>
    <ligand>
        <name>Mg(2+)</name>
        <dbReference type="ChEBI" id="CHEBI:18420"/>
        <label>2</label>
    </ligand>
</feature>
<dbReference type="InterPro" id="IPR010918">
    <property type="entry name" value="PurM-like_C_dom"/>
</dbReference>
<dbReference type="GO" id="GO:0000287">
    <property type="term" value="F:magnesium ion binding"/>
    <property type="evidence" value="ECO:0007669"/>
    <property type="project" value="UniProtKB-UniRule"/>
</dbReference>
<dbReference type="GO" id="GO:0009030">
    <property type="term" value="F:thiamine-phosphate kinase activity"/>
    <property type="evidence" value="ECO:0007669"/>
    <property type="project" value="UniProtKB-UniRule"/>
</dbReference>
<dbReference type="CDD" id="cd02194">
    <property type="entry name" value="ThiL"/>
    <property type="match status" value="1"/>
</dbReference>
<keyword evidence="1 4" id="KW-0418">Kinase</keyword>
<feature type="binding site" evidence="1">
    <location>
        <position position="132"/>
    </location>
    <ligand>
        <name>Mg(2+)</name>
        <dbReference type="ChEBI" id="CHEBI:18420"/>
        <label>1</label>
    </ligand>
</feature>
<feature type="domain" description="PurM-like C-terminal" evidence="3">
    <location>
        <begin position="161"/>
        <end position="305"/>
    </location>
</feature>
<keyword evidence="1" id="KW-0547">Nucleotide-binding</keyword>
<dbReference type="NCBIfam" id="TIGR01379">
    <property type="entry name" value="thiL"/>
    <property type="match status" value="1"/>
</dbReference>
<dbReference type="RefSeq" id="WP_091934492.1">
    <property type="nucleotide sequence ID" value="NZ_FOUJ01000002.1"/>
</dbReference>
<keyword evidence="1" id="KW-0808">Transferase</keyword>
<feature type="binding site" evidence="1">
    <location>
        <position position="39"/>
    </location>
    <ligand>
        <name>Mg(2+)</name>
        <dbReference type="ChEBI" id="CHEBI:18420"/>
        <label>3</label>
    </ligand>
</feature>
<dbReference type="Gene3D" id="3.30.1330.10">
    <property type="entry name" value="PurM-like, N-terminal domain"/>
    <property type="match status" value="1"/>
</dbReference>
<keyword evidence="1" id="KW-0479">Metal-binding</keyword>
<dbReference type="InterPro" id="IPR036921">
    <property type="entry name" value="PurM-like_N_sf"/>
</dbReference>
<dbReference type="SUPFAM" id="SSF56042">
    <property type="entry name" value="PurM C-terminal domain-like"/>
    <property type="match status" value="1"/>
</dbReference>
<dbReference type="EMBL" id="FOUJ01000002">
    <property type="protein sequence ID" value="SFM41868.1"/>
    <property type="molecule type" value="Genomic_DNA"/>
</dbReference>
<dbReference type="PIRSF" id="PIRSF005303">
    <property type="entry name" value="Thiam_monoph_kin"/>
    <property type="match status" value="1"/>
</dbReference>
<feature type="binding site" evidence="1">
    <location>
        <position position="84"/>
    </location>
    <ligand>
        <name>Mg(2+)</name>
        <dbReference type="ChEBI" id="CHEBI:18420"/>
        <label>4</label>
    </ligand>
</feature>
<evidence type="ECO:0000313" key="5">
    <source>
        <dbReference type="Proteomes" id="UP000198535"/>
    </source>
</evidence>
<dbReference type="SUPFAM" id="SSF55326">
    <property type="entry name" value="PurM N-terminal domain-like"/>
    <property type="match status" value="1"/>
</dbReference>
<feature type="binding site" evidence="1">
    <location>
        <position position="325"/>
    </location>
    <ligand>
        <name>substrate</name>
    </ligand>
</feature>
<dbReference type="AlphaFoldDB" id="A0A1I4QP34"/>
<keyword evidence="1" id="KW-0067">ATP-binding</keyword>
<dbReference type="EC" id="2.7.4.16" evidence="1"/>
<feature type="binding site" evidence="1">
    <location>
        <position position="63"/>
    </location>
    <ligand>
        <name>substrate</name>
    </ligand>
</feature>
<keyword evidence="1" id="KW-0460">Magnesium</keyword>
<feature type="binding site" evidence="1">
    <location>
        <position position="56"/>
    </location>
    <ligand>
        <name>Mg(2+)</name>
        <dbReference type="ChEBI" id="CHEBI:18420"/>
        <label>2</label>
    </ligand>
</feature>
<dbReference type="OrthoDB" id="45909at2157"/>
<dbReference type="Gene3D" id="3.90.650.10">
    <property type="entry name" value="PurM-like C-terminal domain"/>
    <property type="match status" value="1"/>
</dbReference>
<name>A0A1I4QP34_9EURY</name>
<dbReference type="STRING" id="487685.SAMN04488696_1126"/>
<gene>
    <name evidence="1" type="primary">thiL</name>
    <name evidence="4" type="ORF">SAMN04488696_1126</name>
</gene>
<dbReference type="PANTHER" id="PTHR30270">
    <property type="entry name" value="THIAMINE-MONOPHOSPHATE KINASE"/>
    <property type="match status" value="1"/>
</dbReference>
<reference evidence="5" key="1">
    <citation type="submission" date="2016-10" db="EMBL/GenBank/DDBJ databases">
        <authorList>
            <person name="Varghese N."/>
            <person name="Submissions S."/>
        </authorList>
    </citation>
    <scope>NUCLEOTIDE SEQUENCE [LARGE SCALE GENOMIC DNA]</scope>
    <source>
        <strain evidence="5">Mob M</strain>
    </source>
</reference>
<feature type="binding site" evidence="1">
    <location>
        <position position="84"/>
    </location>
    <ligand>
        <name>Mg(2+)</name>
        <dbReference type="ChEBI" id="CHEBI:18420"/>
        <label>3</label>
    </ligand>
</feature>
<accession>A0A1I4QP34</accession>
<keyword evidence="1" id="KW-0784">Thiamine biosynthesis</keyword>
<feature type="binding site" evidence="1">
    <location>
        <position position="56"/>
    </location>
    <ligand>
        <name>Mg(2+)</name>
        <dbReference type="ChEBI" id="CHEBI:18420"/>
        <label>1</label>
    </ligand>
</feature>
<dbReference type="InterPro" id="IPR016188">
    <property type="entry name" value="PurM-like_N"/>
</dbReference>
<keyword evidence="5" id="KW-1185">Reference proteome</keyword>
<feature type="binding site" evidence="1">
    <location>
        <position position="54"/>
    </location>
    <ligand>
        <name>Mg(2+)</name>
        <dbReference type="ChEBI" id="CHEBI:18420"/>
        <label>4</label>
    </ligand>
</feature>
<feature type="binding site" evidence="1">
    <location>
        <position position="223"/>
    </location>
    <ligand>
        <name>Mg(2+)</name>
        <dbReference type="ChEBI" id="CHEBI:18420"/>
        <label>5</label>
    </ligand>
</feature>
<comment type="function">
    <text evidence="1">Catalyzes the ATP-dependent phosphorylation of thiamine-monophosphate (TMP) to form thiamine-pyrophosphate (TPP), the active form of vitamin B1.</text>
</comment>
<dbReference type="Proteomes" id="UP000198535">
    <property type="component" value="Unassembled WGS sequence"/>
</dbReference>
<protein>
    <recommendedName>
        <fullName evidence="1">Thiamine-monophosphate kinase</fullName>
        <shortName evidence="1">TMP kinase</shortName>
        <shortName evidence="1">Thiamine-phosphate kinase</shortName>
        <ecNumber evidence="1">2.7.4.16</ecNumber>
    </recommendedName>
</protein>
<evidence type="ECO:0000313" key="4">
    <source>
        <dbReference type="EMBL" id="SFM41868.1"/>
    </source>
</evidence>
<proteinExistence type="inferred from homology"/>
<comment type="caution">
    <text evidence="1">Lacks conserved residue(s) required for the propagation of feature annotation.</text>
</comment>
<feature type="binding site" evidence="1">
    <location>
        <position position="157"/>
    </location>
    <ligand>
        <name>ATP</name>
        <dbReference type="ChEBI" id="CHEBI:30616"/>
    </ligand>
</feature>
<dbReference type="InterPro" id="IPR036676">
    <property type="entry name" value="PurM-like_C_sf"/>
</dbReference>
<dbReference type="HAMAP" id="MF_02128">
    <property type="entry name" value="TMP_kinase"/>
    <property type="match status" value="1"/>
</dbReference>